<dbReference type="AlphaFoldDB" id="A0AAV4UJC2"/>
<protein>
    <submittedName>
        <fullName evidence="1">Uncharacterized protein</fullName>
    </submittedName>
</protein>
<comment type="caution">
    <text evidence="1">The sequence shown here is derived from an EMBL/GenBank/DDBJ whole genome shotgun (WGS) entry which is preliminary data.</text>
</comment>
<evidence type="ECO:0000313" key="2">
    <source>
        <dbReference type="Proteomes" id="UP001054837"/>
    </source>
</evidence>
<proteinExistence type="predicted"/>
<organism evidence="1 2">
    <name type="scientific">Caerostris darwini</name>
    <dbReference type="NCBI Taxonomy" id="1538125"/>
    <lineage>
        <taxon>Eukaryota</taxon>
        <taxon>Metazoa</taxon>
        <taxon>Ecdysozoa</taxon>
        <taxon>Arthropoda</taxon>
        <taxon>Chelicerata</taxon>
        <taxon>Arachnida</taxon>
        <taxon>Araneae</taxon>
        <taxon>Araneomorphae</taxon>
        <taxon>Entelegynae</taxon>
        <taxon>Araneoidea</taxon>
        <taxon>Araneidae</taxon>
        <taxon>Caerostris</taxon>
    </lineage>
</organism>
<dbReference type="EMBL" id="BPLQ01011427">
    <property type="protein sequence ID" value="GIY57852.1"/>
    <property type="molecule type" value="Genomic_DNA"/>
</dbReference>
<dbReference type="Proteomes" id="UP001054837">
    <property type="component" value="Unassembled WGS sequence"/>
</dbReference>
<reference evidence="1 2" key="1">
    <citation type="submission" date="2021-06" db="EMBL/GenBank/DDBJ databases">
        <title>Caerostris darwini draft genome.</title>
        <authorList>
            <person name="Kono N."/>
            <person name="Arakawa K."/>
        </authorList>
    </citation>
    <scope>NUCLEOTIDE SEQUENCE [LARGE SCALE GENOMIC DNA]</scope>
</reference>
<gene>
    <name evidence="1" type="primary">AVEN_39949_1</name>
    <name evidence="1" type="ORF">CDAR_316651</name>
</gene>
<sequence length="174" mass="20088">MISDLKLVFESLLKIRTSFSACVISRHTLTHPALTQNKERNLQLFTDFSNENDPMNKKLNGSCFIRKLHIQTQINQNCDTIWNRIPGHDWPLPNHRETTERHYMQCTSLFYTESSNYPLQSGSVITSVNGERGSQDKSPVNLFSIIIIIKVRSRRQIKMKLHPSFTSSLRGRGL</sequence>
<evidence type="ECO:0000313" key="1">
    <source>
        <dbReference type="EMBL" id="GIY57852.1"/>
    </source>
</evidence>
<accession>A0AAV4UJC2</accession>
<name>A0AAV4UJC2_9ARAC</name>
<keyword evidence="2" id="KW-1185">Reference proteome</keyword>